<evidence type="ECO:0000313" key="5">
    <source>
        <dbReference type="EMBL" id="MBK3332920.1"/>
    </source>
</evidence>
<comment type="caution">
    <text evidence="5">The sequence shown here is derived from an EMBL/GenBank/DDBJ whole genome shotgun (WGS) entry which is preliminary data.</text>
</comment>
<keyword evidence="3" id="KW-0411">Iron-sulfur</keyword>
<organism evidence="5 6">
    <name type="scientific">Persephonella atlantica</name>
    <dbReference type="NCBI Taxonomy" id="2699429"/>
    <lineage>
        <taxon>Bacteria</taxon>
        <taxon>Pseudomonadati</taxon>
        <taxon>Aquificota</taxon>
        <taxon>Aquificia</taxon>
        <taxon>Aquificales</taxon>
        <taxon>Hydrogenothermaceae</taxon>
        <taxon>Persephonella</taxon>
    </lineage>
</organism>
<dbReference type="PANTHER" id="PTHR40447">
    <property type="entry name" value="ANAEROBIC SULFITE REDUCTASE SUBUNIT A"/>
    <property type="match status" value="1"/>
</dbReference>
<dbReference type="Gene3D" id="1.10.1060.10">
    <property type="entry name" value="Alpha-helical ferredoxin"/>
    <property type="match status" value="1"/>
</dbReference>
<evidence type="ECO:0000256" key="2">
    <source>
        <dbReference type="ARBA" id="ARBA00023004"/>
    </source>
</evidence>
<keyword evidence="6" id="KW-1185">Reference proteome</keyword>
<dbReference type="PROSITE" id="PS00198">
    <property type="entry name" value="4FE4S_FER_1"/>
    <property type="match status" value="2"/>
</dbReference>
<accession>A0ABS1GJ38</accession>
<keyword evidence="2" id="KW-0408">Iron</keyword>
<dbReference type="InterPro" id="IPR009051">
    <property type="entry name" value="Helical_ferredxn"/>
</dbReference>
<evidence type="ECO:0000256" key="3">
    <source>
        <dbReference type="ARBA" id="ARBA00023014"/>
    </source>
</evidence>
<evidence type="ECO:0000256" key="1">
    <source>
        <dbReference type="ARBA" id="ARBA00022723"/>
    </source>
</evidence>
<dbReference type="EMBL" id="JAACYA010000002">
    <property type="protein sequence ID" value="MBK3332920.1"/>
    <property type="molecule type" value="Genomic_DNA"/>
</dbReference>
<sequence length="363" mass="41603">MKKIKKTQINQLFEAVKNEYSVVAPVIKEGVISLDFITDISQIPSGFTEDEKGNSYKVAKSSDRFFSYSRPYLPFKRFIIPPEFVFMKVVKNDGRINFTEVIPDKKIALFDIRPCDLKALQILDDVFINKNPHPDSYYAKAREELFIVAVTCFSPTENCFCSSMGISLKPEHGYDILITELKDSFLIRAGSEKGSKILKGIKAEEVSQTDLVEEEKTIKETEKKINKKVSTENLSQILYSQIDSKQWEKVGSKCLACTACTQLCPTCFCFNIVEKNSTDGSYSERIRVYDSCFNPEFATVHRFNIRQSIASRYRQWLMHKFAYWTDQFGSYGCVGCGRCITWCPAGIDITEEIKKLREGYDNH</sequence>
<dbReference type="InterPro" id="IPR017900">
    <property type="entry name" value="4Fe4S_Fe_S_CS"/>
</dbReference>
<proteinExistence type="predicted"/>
<dbReference type="Proteomes" id="UP000772812">
    <property type="component" value="Unassembled WGS sequence"/>
</dbReference>
<dbReference type="PANTHER" id="PTHR40447:SF1">
    <property type="entry name" value="ANAEROBIC SULFITE REDUCTASE SUBUNIT A"/>
    <property type="match status" value="1"/>
</dbReference>
<dbReference type="SUPFAM" id="SSF46548">
    <property type="entry name" value="alpha-helical ferredoxin"/>
    <property type="match status" value="1"/>
</dbReference>
<dbReference type="Pfam" id="PF17179">
    <property type="entry name" value="Fer4_22"/>
    <property type="match status" value="1"/>
</dbReference>
<reference evidence="5 6" key="1">
    <citation type="journal article" date="2021" name="Syst. Appl. Microbiol.">
        <title>Persephonella atlantica sp. nov.: How to adapt to physico-chemical gradients in high temperature hydrothermal habitats.</title>
        <authorList>
            <person name="Francois D.X."/>
            <person name="Godfroy A."/>
            <person name="Mathien C."/>
            <person name="Aube J."/>
            <person name="Cathalot C."/>
            <person name="Lesongeur F."/>
            <person name="L'Haridon S."/>
            <person name="Philippon X."/>
            <person name="Roussel E.G."/>
        </authorList>
    </citation>
    <scope>NUCLEOTIDE SEQUENCE [LARGE SCALE GENOMIC DNA]</scope>
    <source>
        <strain evidence="5 6">MO1340</strain>
    </source>
</reference>
<protein>
    <submittedName>
        <fullName evidence="5">Ni/Fe hydrogenase subunit beta</fullName>
    </submittedName>
</protein>
<keyword evidence="1" id="KW-0479">Metal-binding</keyword>
<dbReference type="PROSITE" id="PS51379">
    <property type="entry name" value="4FE4S_FER_2"/>
    <property type="match status" value="2"/>
</dbReference>
<feature type="domain" description="4Fe-4S ferredoxin-type" evidence="4">
    <location>
        <begin position="245"/>
        <end position="275"/>
    </location>
</feature>
<evidence type="ECO:0000313" key="6">
    <source>
        <dbReference type="Proteomes" id="UP000772812"/>
    </source>
</evidence>
<evidence type="ECO:0000259" key="4">
    <source>
        <dbReference type="PROSITE" id="PS51379"/>
    </source>
</evidence>
<feature type="domain" description="4Fe-4S ferredoxin-type" evidence="4">
    <location>
        <begin position="321"/>
        <end position="352"/>
    </location>
</feature>
<dbReference type="RefSeq" id="WP_200674322.1">
    <property type="nucleotide sequence ID" value="NZ_JAACYA010000002.1"/>
</dbReference>
<name>A0ABS1GJ38_9AQUI</name>
<dbReference type="InterPro" id="IPR017896">
    <property type="entry name" value="4Fe4S_Fe-S-bd"/>
</dbReference>
<gene>
    <name evidence="5" type="ORF">GWK41_07550</name>
</gene>